<dbReference type="WBParaSite" id="maker-PairedContig_235-snap-gene-0.30-mRNA-1">
    <property type="protein sequence ID" value="maker-PairedContig_235-snap-gene-0.30-mRNA-1"/>
    <property type="gene ID" value="maker-PairedContig_235-snap-gene-0.30"/>
</dbReference>
<reference evidence="1" key="1">
    <citation type="submission" date="2016-11" db="UniProtKB">
        <authorList>
            <consortium name="WormBaseParasite"/>
        </authorList>
    </citation>
    <scope>IDENTIFICATION</scope>
    <source>
        <strain evidence="1">pt0022</strain>
    </source>
</reference>
<dbReference type="AlphaFoldDB" id="A0A1I8EIQ0"/>
<protein>
    <submittedName>
        <fullName evidence="1">Uncharacterized protein</fullName>
    </submittedName>
</protein>
<evidence type="ECO:0000313" key="1">
    <source>
        <dbReference type="WBParaSite" id="maker-PairedContig_235-snap-gene-0.30-mRNA-1"/>
    </source>
</evidence>
<proteinExistence type="predicted"/>
<name>A0A1I8EIQ0_WUCBA</name>
<organism evidence="1">
    <name type="scientific">Wuchereria bancrofti</name>
    <dbReference type="NCBI Taxonomy" id="6293"/>
    <lineage>
        <taxon>Eukaryota</taxon>
        <taxon>Metazoa</taxon>
        <taxon>Ecdysozoa</taxon>
        <taxon>Nematoda</taxon>
        <taxon>Chromadorea</taxon>
        <taxon>Rhabditida</taxon>
        <taxon>Spirurina</taxon>
        <taxon>Spiruromorpha</taxon>
        <taxon>Filarioidea</taxon>
        <taxon>Onchocercidae</taxon>
        <taxon>Wuchereria</taxon>
    </lineage>
</organism>
<accession>A0A1I8EIQ0</accession>
<sequence>MGGIVKSQCALRRKSFIKSVIWAIEESPGNTSGNSHRRWSICSTLISHRKSTTPHYRTIVSRIFKTTSDKWTRSLHEPLIFHDALDICDIKPAEEAIIRQDISAESKLSRWGPTEICSKKAVIIDRAATGGRADDPKAPPQPSSCQTLKSVISI</sequence>